<keyword evidence="8" id="KW-1185">Reference proteome</keyword>
<dbReference type="Pfam" id="PF25917">
    <property type="entry name" value="BSH_RND"/>
    <property type="match status" value="1"/>
</dbReference>
<evidence type="ECO:0000259" key="5">
    <source>
        <dbReference type="Pfam" id="PF25944"/>
    </source>
</evidence>
<dbReference type="AlphaFoldDB" id="F2NFP7"/>
<evidence type="ECO:0000313" key="8">
    <source>
        <dbReference type="Proteomes" id="UP000000483"/>
    </source>
</evidence>
<dbReference type="GO" id="GO:0030313">
    <property type="term" value="C:cell envelope"/>
    <property type="evidence" value="ECO:0007669"/>
    <property type="project" value="UniProtKB-SubCell"/>
</dbReference>
<dbReference type="InterPro" id="IPR058626">
    <property type="entry name" value="MdtA-like_b-barrel"/>
</dbReference>
<dbReference type="Gene3D" id="2.40.50.100">
    <property type="match status" value="1"/>
</dbReference>
<feature type="coiled-coil region" evidence="3">
    <location>
        <begin position="100"/>
        <end position="127"/>
    </location>
</feature>
<name>F2NFP7_DESAR</name>
<reference evidence="8" key="2">
    <citation type="submission" date="2011-03" db="EMBL/GenBank/DDBJ databases">
        <title>The complete genome of Desulfobacca acetoxidans DSM 11109.</title>
        <authorList>
            <consortium name="US DOE Joint Genome Institute (JGI-PGF)"/>
            <person name="Lucas S."/>
            <person name="Copeland A."/>
            <person name="Lapidus A."/>
            <person name="Bruce D."/>
            <person name="Goodwin L."/>
            <person name="Pitluck S."/>
            <person name="Peters L."/>
            <person name="Kyrpides N."/>
            <person name="Mavromatis K."/>
            <person name="Ivanova N."/>
            <person name="Ovchinnikova G."/>
            <person name="Teshima H."/>
            <person name="Detter J.C."/>
            <person name="Han C."/>
            <person name="Land M."/>
            <person name="Hauser L."/>
            <person name="Markowitz V."/>
            <person name="Cheng J.-F."/>
            <person name="Hugenholtz P."/>
            <person name="Woyke T."/>
            <person name="Wu D."/>
            <person name="Spring S."/>
            <person name="Schueler E."/>
            <person name="Brambilla E."/>
            <person name="Klenk H.-P."/>
            <person name="Eisen J.A."/>
        </authorList>
    </citation>
    <scope>NUCLEOTIDE SEQUENCE [LARGE SCALE GENOMIC DNA]</scope>
    <source>
        <strain evidence="8">ATCC 700848 / DSM 11109 / ASRB2</strain>
    </source>
</reference>
<dbReference type="InterPro" id="IPR058627">
    <property type="entry name" value="MdtA-like_C"/>
</dbReference>
<dbReference type="InterPro" id="IPR006143">
    <property type="entry name" value="RND_pump_MFP"/>
</dbReference>
<gene>
    <name evidence="7" type="ordered locus">Desac_2344</name>
</gene>
<dbReference type="Gene3D" id="2.40.30.170">
    <property type="match status" value="1"/>
</dbReference>
<dbReference type="Pfam" id="PF25967">
    <property type="entry name" value="RND-MFP_C"/>
    <property type="match status" value="1"/>
</dbReference>
<reference evidence="7 8" key="1">
    <citation type="journal article" date="2011" name="Stand. Genomic Sci.">
        <title>Complete genome sequence of the acetate-degrading sulfate reducer Desulfobacca acetoxidans type strain (ASRB2).</title>
        <authorList>
            <person name="Goker M."/>
            <person name="Teshima H."/>
            <person name="Lapidus A."/>
            <person name="Nolan M."/>
            <person name="Lucas S."/>
            <person name="Hammon N."/>
            <person name="Deshpande S."/>
            <person name="Cheng J.F."/>
            <person name="Tapia R."/>
            <person name="Han C."/>
            <person name="Goodwin L."/>
            <person name="Pitluck S."/>
            <person name="Huntemann M."/>
            <person name="Liolios K."/>
            <person name="Ivanova N."/>
            <person name="Pagani I."/>
            <person name="Mavromatis K."/>
            <person name="Ovchinikova G."/>
            <person name="Pati A."/>
            <person name="Chen A."/>
            <person name="Palaniappan K."/>
            <person name="Land M."/>
            <person name="Hauser L."/>
            <person name="Brambilla E.M."/>
            <person name="Rohde M."/>
            <person name="Spring S."/>
            <person name="Detter J.C."/>
            <person name="Woyke T."/>
            <person name="Bristow J."/>
            <person name="Eisen J.A."/>
            <person name="Markowitz V."/>
            <person name="Hugenholtz P."/>
            <person name="Kyrpides N.C."/>
            <person name="Klenk H.P."/>
        </authorList>
    </citation>
    <scope>NUCLEOTIDE SEQUENCE [LARGE SCALE GENOMIC DNA]</scope>
    <source>
        <strain evidence="8">ATCC 700848 / DSM 11109 / ASRB2</strain>
    </source>
</reference>
<keyword evidence="3" id="KW-0175">Coiled coil</keyword>
<dbReference type="STRING" id="880072.Desac_2344"/>
<dbReference type="KEGG" id="dao:Desac_2344"/>
<dbReference type="Pfam" id="PF25944">
    <property type="entry name" value="Beta-barrel_RND"/>
    <property type="match status" value="1"/>
</dbReference>
<dbReference type="InterPro" id="IPR058625">
    <property type="entry name" value="MdtA-like_BSH"/>
</dbReference>
<organism evidence="7 8">
    <name type="scientific">Desulfobacca acetoxidans (strain ATCC 700848 / DSM 11109 / ASRB2)</name>
    <dbReference type="NCBI Taxonomy" id="880072"/>
    <lineage>
        <taxon>Bacteria</taxon>
        <taxon>Pseudomonadati</taxon>
        <taxon>Thermodesulfobacteriota</taxon>
        <taxon>Desulfobaccia</taxon>
        <taxon>Desulfobaccales</taxon>
        <taxon>Desulfobaccaceae</taxon>
        <taxon>Desulfobacca</taxon>
    </lineage>
</organism>
<dbReference type="NCBIfam" id="TIGR01730">
    <property type="entry name" value="RND_mfp"/>
    <property type="match status" value="1"/>
</dbReference>
<evidence type="ECO:0000256" key="3">
    <source>
        <dbReference type="SAM" id="Coils"/>
    </source>
</evidence>
<dbReference type="GO" id="GO:0005886">
    <property type="term" value="C:plasma membrane"/>
    <property type="evidence" value="ECO:0007669"/>
    <property type="project" value="TreeGrafter"/>
</dbReference>
<evidence type="ECO:0000259" key="4">
    <source>
        <dbReference type="Pfam" id="PF25917"/>
    </source>
</evidence>
<dbReference type="GO" id="GO:0022857">
    <property type="term" value="F:transmembrane transporter activity"/>
    <property type="evidence" value="ECO:0007669"/>
    <property type="project" value="InterPro"/>
</dbReference>
<dbReference type="PANTHER" id="PTHR30158:SF24">
    <property type="entry name" value="HLYD FAMILY SECRETION PROTEIN"/>
    <property type="match status" value="1"/>
</dbReference>
<feature type="domain" description="Multidrug resistance protein MdtA-like barrel-sandwich hybrid" evidence="4">
    <location>
        <begin position="66"/>
        <end position="206"/>
    </location>
</feature>
<comment type="subcellular location">
    <subcellularLocation>
        <location evidence="1">Cell envelope</location>
    </subcellularLocation>
</comment>
<feature type="domain" description="Multidrug resistance protein MdtA-like beta-barrel" evidence="5">
    <location>
        <begin position="213"/>
        <end position="298"/>
    </location>
</feature>
<comment type="similarity">
    <text evidence="2">Belongs to the membrane fusion protein (MFP) (TC 8.A.1) family.</text>
</comment>
<feature type="domain" description="Multidrug resistance protein MdtA-like C-terminal permuted SH3" evidence="6">
    <location>
        <begin position="308"/>
        <end position="366"/>
    </location>
</feature>
<dbReference type="EMBL" id="CP002629">
    <property type="protein sequence ID" value="AEB10166.1"/>
    <property type="molecule type" value="Genomic_DNA"/>
</dbReference>
<dbReference type="PANTHER" id="PTHR30158">
    <property type="entry name" value="ACRA/E-RELATED COMPONENT OF DRUG EFFLUX TRANSPORTER"/>
    <property type="match status" value="1"/>
</dbReference>
<evidence type="ECO:0000256" key="2">
    <source>
        <dbReference type="ARBA" id="ARBA00009477"/>
    </source>
</evidence>
<dbReference type="Proteomes" id="UP000000483">
    <property type="component" value="Chromosome"/>
</dbReference>
<dbReference type="SUPFAM" id="SSF111369">
    <property type="entry name" value="HlyD-like secretion proteins"/>
    <property type="match status" value="1"/>
</dbReference>
<dbReference type="HOGENOM" id="CLU_018816_2_1_7"/>
<dbReference type="Gene3D" id="1.10.287.470">
    <property type="entry name" value="Helix hairpin bin"/>
    <property type="match status" value="1"/>
</dbReference>
<accession>F2NFP7</accession>
<dbReference type="PROSITE" id="PS51257">
    <property type="entry name" value="PROKAR_LIPOPROTEIN"/>
    <property type="match status" value="1"/>
</dbReference>
<dbReference type="eggNOG" id="COG0845">
    <property type="taxonomic scope" value="Bacteria"/>
</dbReference>
<proteinExistence type="inferred from homology"/>
<evidence type="ECO:0000313" key="7">
    <source>
        <dbReference type="EMBL" id="AEB10166.1"/>
    </source>
</evidence>
<evidence type="ECO:0000259" key="6">
    <source>
        <dbReference type="Pfam" id="PF25967"/>
    </source>
</evidence>
<evidence type="ECO:0000256" key="1">
    <source>
        <dbReference type="ARBA" id="ARBA00004196"/>
    </source>
</evidence>
<dbReference type="GO" id="GO:0046677">
    <property type="term" value="P:response to antibiotic"/>
    <property type="evidence" value="ECO:0007669"/>
    <property type="project" value="TreeGrafter"/>
</dbReference>
<protein>
    <submittedName>
        <fullName evidence="7">Efflux transporter, RND family, MFP subunit</fullName>
    </submittedName>
</protein>
<sequence length="391" mass="43530">MARMTVREPRRPIIWVSVLALLVWAAACGDRNVYAPPPPPKVIVSQPIRQSVTDYLEFTGNTQAFNTVKLRARVEGFLEKVLFQDGDRVKKGQVLFIIQQNTYQAKLQQAEAEVLAQKARLEHAQTEFVRFSSLLRQKAAAQTDVDRWRYERDAARAAVLAGEANRELAKLNLSYTTVVAPFDGRIDRRLKDVGNLVGAGEETVLAEINQIDPIYAYYTINERDLLQVMAHAQESPEEAEKGKWPIYMGLANQPGYPYEGYLDFAAITVNPNTGTLLLRGVFPNPQAMILPGLFARLRAPVHATQRSALLVPQEAIGFDQLGPYVLLVNDKNVVERRSVTLGAVFDKLQVIQEGLKGSEQVIVDGLLRAIPGRQVHPELAAAKEPSKSPQK</sequence>
<dbReference type="Gene3D" id="2.40.420.20">
    <property type="match status" value="1"/>
</dbReference>